<sequence length="139" mass="13769">MSLSIRNQIAGTVTAVTPGEVMATVKVRLDGGQDVTAAITLEAVKELGLAEGSSVKTLIKSTEVALATGPVAGLSIRNQIPGTITDIATGGAMASVKVDVQGGRLTAAITKDAVADLNLAAGTSVVALIKSTEISLAAA</sequence>
<evidence type="ECO:0000256" key="2">
    <source>
        <dbReference type="PROSITE-ProRule" id="PRU01213"/>
    </source>
</evidence>
<dbReference type="SUPFAM" id="SSF50331">
    <property type="entry name" value="MOP-like"/>
    <property type="match status" value="2"/>
</dbReference>
<reference evidence="4" key="1">
    <citation type="submission" date="2022-10" db="EMBL/GenBank/DDBJ databases">
        <title>The complete genomes of actinobacterial strains from the NBC collection.</title>
        <authorList>
            <person name="Joergensen T.S."/>
            <person name="Alvarez Arevalo M."/>
            <person name="Sterndorff E.B."/>
            <person name="Faurdal D."/>
            <person name="Vuksanovic O."/>
            <person name="Mourched A.-S."/>
            <person name="Charusanti P."/>
            <person name="Shaw S."/>
            <person name="Blin K."/>
            <person name="Weber T."/>
        </authorList>
    </citation>
    <scope>NUCLEOTIDE SEQUENCE</scope>
    <source>
        <strain evidence="4">NBC_00003</strain>
    </source>
</reference>
<feature type="domain" description="Mop" evidence="3">
    <location>
        <begin position="2"/>
        <end position="68"/>
    </location>
</feature>
<dbReference type="EMBL" id="CP108318">
    <property type="protein sequence ID" value="WTW62982.1"/>
    <property type="molecule type" value="Genomic_DNA"/>
</dbReference>
<dbReference type="Pfam" id="PF03459">
    <property type="entry name" value="TOBE"/>
    <property type="match status" value="2"/>
</dbReference>
<keyword evidence="1 2" id="KW-0500">Molybdenum</keyword>
<dbReference type="InterPro" id="IPR051815">
    <property type="entry name" value="Molybdate_resp_trans_reg"/>
</dbReference>
<organism evidence="4">
    <name type="scientific">Streptomyces sp. NBC_00003</name>
    <dbReference type="NCBI Taxonomy" id="2903608"/>
    <lineage>
        <taxon>Bacteria</taxon>
        <taxon>Bacillati</taxon>
        <taxon>Actinomycetota</taxon>
        <taxon>Actinomycetes</taxon>
        <taxon>Kitasatosporales</taxon>
        <taxon>Streptomycetaceae</taxon>
        <taxon>Streptomyces</taxon>
    </lineage>
</organism>
<feature type="domain" description="Mop" evidence="3">
    <location>
        <begin position="73"/>
        <end position="138"/>
    </location>
</feature>
<evidence type="ECO:0000256" key="1">
    <source>
        <dbReference type="ARBA" id="ARBA00022505"/>
    </source>
</evidence>
<evidence type="ECO:0000313" key="4">
    <source>
        <dbReference type="EMBL" id="WTW62982.1"/>
    </source>
</evidence>
<accession>A0AAU2V6I6</accession>
<dbReference type="PANTHER" id="PTHR30432:SF1">
    <property type="entry name" value="DNA-BINDING TRANSCRIPTIONAL DUAL REGULATOR MODE"/>
    <property type="match status" value="1"/>
</dbReference>
<proteinExistence type="predicted"/>
<name>A0AAU2V6I6_9ACTN</name>
<gene>
    <name evidence="4" type="ORF">OG549_21285</name>
</gene>
<protein>
    <submittedName>
        <fullName evidence="4">TOBE domain-containing protein</fullName>
    </submittedName>
</protein>
<dbReference type="InterPro" id="IPR004606">
    <property type="entry name" value="Mop_domain"/>
</dbReference>
<dbReference type="AlphaFoldDB" id="A0AAU2V6I6"/>
<evidence type="ECO:0000259" key="3">
    <source>
        <dbReference type="PROSITE" id="PS51866"/>
    </source>
</evidence>
<dbReference type="GO" id="GO:0015689">
    <property type="term" value="P:molybdate ion transport"/>
    <property type="evidence" value="ECO:0007669"/>
    <property type="project" value="InterPro"/>
</dbReference>
<dbReference type="InterPro" id="IPR005116">
    <property type="entry name" value="Transp-assoc_OB_typ1"/>
</dbReference>
<dbReference type="NCBIfam" id="TIGR00638">
    <property type="entry name" value="Mop"/>
    <property type="match status" value="2"/>
</dbReference>
<dbReference type="PROSITE" id="PS51866">
    <property type="entry name" value="MOP"/>
    <property type="match status" value="2"/>
</dbReference>
<dbReference type="PANTHER" id="PTHR30432">
    <property type="entry name" value="TRANSCRIPTIONAL REGULATOR MODE"/>
    <property type="match status" value="1"/>
</dbReference>
<dbReference type="Gene3D" id="2.40.50.100">
    <property type="match status" value="2"/>
</dbReference>
<dbReference type="InterPro" id="IPR008995">
    <property type="entry name" value="Mo/tungstate-bd_C_term_dom"/>
</dbReference>